<comment type="caution">
    <text evidence="6">The sequence shown here is derived from an EMBL/GenBank/DDBJ whole genome shotgun (WGS) entry which is preliminary data.</text>
</comment>
<keyword evidence="2" id="KW-0862">Zinc</keyword>
<dbReference type="InterPro" id="IPR000397">
    <property type="entry name" value="Heat_shock_Hsp33"/>
</dbReference>
<evidence type="ECO:0000313" key="7">
    <source>
        <dbReference type="Proteomes" id="UP001620460"/>
    </source>
</evidence>
<dbReference type="InterPro" id="IPR023212">
    <property type="entry name" value="Hsp33_helix_hairpin_bin_dom_sf"/>
</dbReference>
<dbReference type="PIRSF" id="PIRSF005261">
    <property type="entry name" value="Heat_shock_Hsp33"/>
    <property type="match status" value="1"/>
</dbReference>
<keyword evidence="1" id="KW-0963">Cytoplasm</keyword>
<dbReference type="CDD" id="cd00498">
    <property type="entry name" value="Hsp33"/>
    <property type="match status" value="1"/>
</dbReference>
<keyword evidence="4" id="KW-0143">Chaperone</keyword>
<dbReference type="SUPFAM" id="SSF118352">
    <property type="entry name" value="HSP33 redox switch-like"/>
    <property type="match status" value="1"/>
</dbReference>
<evidence type="ECO:0000256" key="1">
    <source>
        <dbReference type="ARBA" id="ARBA00022490"/>
    </source>
</evidence>
<accession>A0ABW8JSY3</accession>
<dbReference type="InterPro" id="IPR016153">
    <property type="entry name" value="Heat_shock_Hsp33_N"/>
</dbReference>
<proteinExistence type="predicted"/>
<keyword evidence="7" id="KW-1185">Reference proteome</keyword>
<evidence type="ECO:0000256" key="4">
    <source>
        <dbReference type="ARBA" id="ARBA00023186"/>
    </source>
</evidence>
<dbReference type="PANTHER" id="PTHR30111:SF1">
    <property type="entry name" value="33 KDA CHAPERONIN"/>
    <property type="match status" value="1"/>
</dbReference>
<reference evidence="6 7" key="1">
    <citation type="submission" date="2020-10" db="EMBL/GenBank/DDBJ databases">
        <title>Phylogeny of dyella-like bacteria.</title>
        <authorList>
            <person name="Fu J."/>
        </authorList>
    </citation>
    <scope>NUCLEOTIDE SEQUENCE [LARGE SCALE GENOMIC DNA]</scope>
    <source>
        <strain evidence="6 7">Gsoil3046</strain>
    </source>
</reference>
<dbReference type="Gene3D" id="3.90.1280.10">
    <property type="entry name" value="HSP33 redox switch-like"/>
    <property type="match status" value="1"/>
</dbReference>
<evidence type="ECO:0000256" key="2">
    <source>
        <dbReference type="ARBA" id="ARBA00022833"/>
    </source>
</evidence>
<dbReference type="Pfam" id="PF01430">
    <property type="entry name" value="HSP33"/>
    <property type="match status" value="1"/>
</dbReference>
<evidence type="ECO:0000313" key="6">
    <source>
        <dbReference type="EMBL" id="MFK2904124.1"/>
    </source>
</evidence>
<name>A0ABW8JSY3_9GAMM</name>
<sequence>METTLVEDVLHRFLLERAGVRGVLVRLGAAWREVAGRADYPPPLRDLLGQSLAASALLTGNIKLDGALSIELKSAGALRLLFTECTDRGRLRGLARWSDPLPAPLALSELPGAVMAITIGQAERGQRYQGLVDLQHAELAPSLENYFAQSEQLPARILLAADGEHVVGLMLQQLPGEGGHDAVKDDDAWTRIEHLTATLGAAEMLATAPEQLLFRLYHEEEVRLFEPRPLAFGCSCTRERVSTMLRALGREEVEAALAARDGEIEVICEFCAQRYTFDPIDAEHLLRDTGSPDAPTTAQ</sequence>
<dbReference type="Gene3D" id="3.55.30.10">
    <property type="entry name" value="Hsp33 domain"/>
    <property type="match status" value="1"/>
</dbReference>
<dbReference type="Proteomes" id="UP001620460">
    <property type="component" value="Unassembled WGS sequence"/>
</dbReference>
<dbReference type="PANTHER" id="PTHR30111">
    <property type="entry name" value="33 KDA CHAPERONIN"/>
    <property type="match status" value="1"/>
</dbReference>
<dbReference type="Gene3D" id="1.10.287.480">
    <property type="entry name" value="helix hairpin bin"/>
    <property type="match status" value="1"/>
</dbReference>
<dbReference type="SUPFAM" id="SSF64397">
    <property type="entry name" value="Hsp33 domain"/>
    <property type="match status" value="1"/>
</dbReference>
<organism evidence="6 7">
    <name type="scientific">Dyella ginsengisoli</name>
    <dbReference type="NCBI Taxonomy" id="363848"/>
    <lineage>
        <taxon>Bacteria</taxon>
        <taxon>Pseudomonadati</taxon>
        <taxon>Pseudomonadota</taxon>
        <taxon>Gammaproteobacteria</taxon>
        <taxon>Lysobacterales</taxon>
        <taxon>Rhodanobacteraceae</taxon>
        <taxon>Dyella</taxon>
    </lineage>
</organism>
<keyword evidence="5" id="KW-0676">Redox-active center</keyword>
<dbReference type="InterPro" id="IPR016154">
    <property type="entry name" value="Heat_shock_Hsp33_C"/>
</dbReference>
<keyword evidence="3" id="KW-1015">Disulfide bond</keyword>
<evidence type="ECO:0000256" key="3">
    <source>
        <dbReference type="ARBA" id="ARBA00023157"/>
    </source>
</evidence>
<protein>
    <submittedName>
        <fullName evidence="6">Hsp33 family molecular chaperone HslO</fullName>
    </submittedName>
</protein>
<dbReference type="EMBL" id="JADIKM010000002">
    <property type="protein sequence ID" value="MFK2904124.1"/>
    <property type="molecule type" value="Genomic_DNA"/>
</dbReference>
<dbReference type="RefSeq" id="WP_404632307.1">
    <property type="nucleotide sequence ID" value="NZ_JADIKM010000002.1"/>
</dbReference>
<evidence type="ECO:0000256" key="5">
    <source>
        <dbReference type="ARBA" id="ARBA00023284"/>
    </source>
</evidence>
<gene>
    <name evidence="6" type="ORF">ISP17_09110</name>
</gene>